<evidence type="ECO:0000313" key="5">
    <source>
        <dbReference type="RefSeq" id="XP_034231625.1"/>
    </source>
</evidence>
<dbReference type="InterPro" id="IPR029058">
    <property type="entry name" value="AB_hydrolase_fold"/>
</dbReference>
<protein>
    <submittedName>
        <fullName evidence="5 6">Probable serine hydrolase</fullName>
    </submittedName>
</protein>
<evidence type="ECO:0000259" key="3">
    <source>
        <dbReference type="Pfam" id="PF00561"/>
    </source>
</evidence>
<sequence>MNVRGVNAAKSILRNRSSSSKFGAFTSSQLHSTASAALPLKSYEEVQIPVPWGHISGKWWGRRDVTPVLGLHGFEDNAGTYDGLASLLDVPGFLALDAPGHGKSSHAPCGMAYTFIDFVIALRRVVQHYGWSKLSIIGHSFGSATTHIYSSLYPSNVDKFVSLDCARTLMALYPTRGKYGLSLLKKISEVTIKADRDVGKDPPAYTYENMVDAFCKATQDSVEKEHAGPLLQRGSMAHPQQPQNFYFSRDSKLRYGDFCRPNLETLQESAKNIKCHVLTVLGTQGFVNVLSDADAGKAYFHLEKLVEKSAASYSRVNVEGTHHVHLNNPERVAPHINKFLAQ</sequence>
<dbReference type="PANTHER" id="PTHR43798">
    <property type="entry name" value="MONOACYLGLYCEROL LIPASE"/>
    <property type="match status" value="1"/>
</dbReference>
<organism evidence="5">
    <name type="scientific">Thrips palmi</name>
    <name type="common">Melon thrips</name>
    <dbReference type="NCBI Taxonomy" id="161013"/>
    <lineage>
        <taxon>Eukaryota</taxon>
        <taxon>Metazoa</taxon>
        <taxon>Ecdysozoa</taxon>
        <taxon>Arthropoda</taxon>
        <taxon>Hexapoda</taxon>
        <taxon>Insecta</taxon>
        <taxon>Pterygota</taxon>
        <taxon>Neoptera</taxon>
        <taxon>Paraneoptera</taxon>
        <taxon>Thysanoptera</taxon>
        <taxon>Terebrantia</taxon>
        <taxon>Thripoidea</taxon>
        <taxon>Thripidae</taxon>
        <taxon>Thrips</taxon>
    </lineage>
</organism>
<dbReference type="SUPFAM" id="SSF53474">
    <property type="entry name" value="alpha/beta-Hydrolases"/>
    <property type="match status" value="1"/>
</dbReference>
<keyword evidence="4" id="KW-1185">Reference proteome</keyword>
<dbReference type="GO" id="GO:0016787">
    <property type="term" value="F:hydrolase activity"/>
    <property type="evidence" value="ECO:0007669"/>
    <property type="project" value="UniProtKB-KW"/>
</dbReference>
<name>A0A6P8Y583_THRPL</name>
<keyword evidence="2 5" id="KW-0378">Hydrolase</keyword>
<dbReference type="Gene3D" id="3.40.50.1820">
    <property type="entry name" value="alpha/beta hydrolase"/>
    <property type="match status" value="1"/>
</dbReference>
<feature type="domain" description="AB hydrolase-1" evidence="3">
    <location>
        <begin position="67"/>
        <end position="165"/>
    </location>
</feature>
<evidence type="ECO:0000256" key="1">
    <source>
        <dbReference type="ARBA" id="ARBA00008645"/>
    </source>
</evidence>
<dbReference type="OrthoDB" id="190201at2759"/>
<dbReference type="Pfam" id="PF00561">
    <property type="entry name" value="Abhydrolase_1"/>
    <property type="match status" value="1"/>
</dbReference>
<dbReference type="GO" id="GO:0016020">
    <property type="term" value="C:membrane"/>
    <property type="evidence" value="ECO:0007669"/>
    <property type="project" value="TreeGrafter"/>
</dbReference>
<dbReference type="KEGG" id="tpal:117639806"/>
<evidence type="ECO:0000313" key="7">
    <source>
        <dbReference type="RefSeq" id="XP_034231627.1"/>
    </source>
</evidence>
<dbReference type="PANTHER" id="PTHR43798:SF14">
    <property type="entry name" value="SERINE HYDROLASE-LIKE PROTEIN DDB_G0286239"/>
    <property type="match status" value="1"/>
</dbReference>
<evidence type="ECO:0000313" key="6">
    <source>
        <dbReference type="RefSeq" id="XP_034231626.1"/>
    </source>
</evidence>
<dbReference type="RefSeq" id="XP_034231626.1">
    <property type="nucleotide sequence ID" value="XM_034375735.1"/>
</dbReference>
<dbReference type="GeneID" id="117639806"/>
<dbReference type="InterPro" id="IPR050266">
    <property type="entry name" value="AB_hydrolase_sf"/>
</dbReference>
<reference evidence="5 6" key="1">
    <citation type="submission" date="2025-04" db="UniProtKB">
        <authorList>
            <consortium name="RefSeq"/>
        </authorList>
    </citation>
    <scope>IDENTIFICATION</scope>
    <source>
        <tissue evidence="5 6">Total insect</tissue>
    </source>
</reference>
<accession>A0A6P8Y583</accession>
<dbReference type="RefSeq" id="XP_034231625.1">
    <property type="nucleotide sequence ID" value="XM_034375734.1"/>
</dbReference>
<gene>
    <name evidence="5 6 7" type="primary">LOC117639806</name>
</gene>
<dbReference type="RefSeq" id="XP_034231627.1">
    <property type="nucleotide sequence ID" value="XM_034375736.1"/>
</dbReference>
<proteinExistence type="inferred from homology"/>
<dbReference type="AlphaFoldDB" id="A0A6P8Y583"/>
<dbReference type="Proteomes" id="UP000515158">
    <property type="component" value="Unplaced"/>
</dbReference>
<dbReference type="InterPro" id="IPR000073">
    <property type="entry name" value="AB_hydrolase_1"/>
</dbReference>
<evidence type="ECO:0000313" key="4">
    <source>
        <dbReference type="Proteomes" id="UP000515158"/>
    </source>
</evidence>
<evidence type="ECO:0000256" key="2">
    <source>
        <dbReference type="ARBA" id="ARBA00022801"/>
    </source>
</evidence>
<comment type="similarity">
    <text evidence="1">Belongs to the AB hydrolase superfamily.</text>
</comment>